<dbReference type="EMBL" id="KX882966">
    <property type="protein sequence ID" value="APG76019.1"/>
    <property type="molecule type" value="Genomic_RNA"/>
</dbReference>
<keyword evidence="2 7" id="KW-0696">RNA-directed RNA polymerase</keyword>
<keyword evidence="5 7" id="KW-0547">Nucleotide-binding</keyword>
<evidence type="ECO:0000256" key="3">
    <source>
        <dbReference type="ARBA" id="ARBA00022679"/>
    </source>
</evidence>
<keyword evidence="7" id="KW-0693">Viral RNA replication</keyword>
<organism evidence="8">
    <name type="scientific">Hubei toti-like virus 13</name>
    <dbReference type="NCBI Taxonomy" id="1923301"/>
    <lineage>
        <taxon>Viruses</taxon>
        <taxon>Riboviria</taxon>
        <taxon>Orthornavirae</taxon>
        <taxon>Duplornaviricota</taxon>
        <taxon>Chrymotiviricetes</taxon>
        <taxon>Ghabrivirales</taxon>
        <taxon>Betatotivirineae</taxon>
        <taxon>Inseviridae</taxon>
        <taxon>Insevirus</taxon>
        <taxon>Insevirus roku</taxon>
    </lineage>
</organism>
<comment type="catalytic activity">
    <reaction evidence="6 7">
        <text>RNA(n) + a ribonucleoside 5'-triphosphate = RNA(n+1) + diphosphate</text>
        <dbReference type="Rhea" id="RHEA:21248"/>
        <dbReference type="Rhea" id="RHEA-COMP:14527"/>
        <dbReference type="Rhea" id="RHEA-COMP:17342"/>
        <dbReference type="ChEBI" id="CHEBI:33019"/>
        <dbReference type="ChEBI" id="CHEBI:61557"/>
        <dbReference type="ChEBI" id="CHEBI:140395"/>
        <dbReference type="EC" id="2.7.7.48"/>
    </reaction>
</comment>
<dbReference type="RefSeq" id="YP_009336780.1">
    <property type="nucleotide sequence ID" value="NC_032878.1"/>
</dbReference>
<evidence type="ECO:0000256" key="4">
    <source>
        <dbReference type="ARBA" id="ARBA00022695"/>
    </source>
</evidence>
<dbReference type="OrthoDB" id="6522at10239"/>
<reference evidence="8" key="1">
    <citation type="journal article" date="2016" name="Nature">
        <title>Redefining the invertebrate RNA virosphere.</title>
        <authorList>
            <person name="Shi M."/>
            <person name="Lin X.D."/>
            <person name="Tian J.H."/>
            <person name="Chen L.J."/>
            <person name="Chen X."/>
            <person name="Li C.X."/>
            <person name="Qin X.C."/>
            <person name="Li J."/>
            <person name="Cao J.P."/>
            <person name="Eden J.S."/>
            <person name="Buchmann J."/>
            <person name="Wang W."/>
            <person name="Xu J."/>
            <person name="Holmes E.C."/>
            <person name="Zhang Y.Z."/>
        </authorList>
    </citation>
    <scope>NUCLEOTIDE SEQUENCE [LARGE SCALE GENOMIC DNA]</scope>
    <source>
        <strain evidence="8">QTM25941</strain>
    </source>
</reference>
<dbReference type="EC" id="2.7.7.48" evidence="1 7"/>
<keyword evidence="9" id="KW-1185">Reference proteome</keyword>
<dbReference type="Proteomes" id="UP000203126">
    <property type="component" value="Segment"/>
</dbReference>
<dbReference type="Pfam" id="PF02123">
    <property type="entry name" value="RdRP_4"/>
    <property type="match status" value="1"/>
</dbReference>
<evidence type="ECO:0000256" key="7">
    <source>
        <dbReference type="RuleBase" id="RU364050"/>
    </source>
</evidence>
<protein>
    <recommendedName>
        <fullName evidence="1 7">RNA-directed RNA polymerase</fullName>
        <ecNumber evidence="1 7">2.7.7.48</ecNumber>
    </recommendedName>
</protein>
<dbReference type="GO" id="GO:0006351">
    <property type="term" value="P:DNA-templated transcription"/>
    <property type="evidence" value="ECO:0007669"/>
    <property type="project" value="InterPro"/>
</dbReference>
<dbReference type="InterPro" id="IPR001795">
    <property type="entry name" value="RNA-dir_pol_luteovirus"/>
</dbReference>
<dbReference type="GO" id="GO:0000166">
    <property type="term" value="F:nucleotide binding"/>
    <property type="evidence" value="ECO:0007669"/>
    <property type="project" value="UniProtKB-KW"/>
</dbReference>
<dbReference type="GO" id="GO:0003723">
    <property type="term" value="F:RNA binding"/>
    <property type="evidence" value="ECO:0007669"/>
    <property type="project" value="InterPro"/>
</dbReference>
<evidence type="ECO:0000256" key="5">
    <source>
        <dbReference type="ARBA" id="ARBA00022741"/>
    </source>
</evidence>
<dbReference type="GeneID" id="30854116"/>
<keyword evidence="4 7" id="KW-0548">Nucleotidyltransferase</keyword>
<name>A0A1L3KFE6_9VIRU</name>
<accession>A0A1L3KFE6</accession>
<evidence type="ECO:0000313" key="9">
    <source>
        <dbReference type="Proteomes" id="UP000203126"/>
    </source>
</evidence>
<sequence>MCHLHTLGGPSPYTKKQIHDDIDSWVKGEIDTFPRNWTLEQVDKIFMSTKRLHQSNALTFSDYSKDVLRWATSGGAPASHIGGQKVRSKWAWGFSRLGDINSPKVGEAIARESLTTEGKYTVALKREPAKTREIISGPMASHIRQSYLIYRTTNWDLPSPAFNKTAYQHYMEKQFTSYCSIDGDRFDHNVPKWFVLEFVRRLAFDEETQRVVDLEIIHLNSAYLEFEGRRWEWQHGLLSGWRITSLLGTVISHIAALWIKQSTGLFFQHLVLGDDIILYSDVDELNVSQCVDAYKSFGIPANKSKSISGRTGEFLRKIATPDGILGYPALALKSVYYASPWLNEYKRTVQSEISHSWWTFCSRMLPHRTNNNIIMSIIERMNQDIWFTDDQFYKWVQTPMCMGGGGILETSSEQYWLSYLVNTDSKLDRNAYFYSLFGIGDKSVYRKPQFKKIVPSRFSISHMNHDFPTKPSIPDNINKTIIIMRWYFNRYPNSFLQQGGISFSRSVRGLSNTKLLEILLGQSDRLTSVVSLLHVGEQLSDKISSTLGMLSTLRPNGPVSQLVADMYVFLERFLENKELSLVTW</sequence>
<dbReference type="InterPro" id="IPR043502">
    <property type="entry name" value="DNA/RNA_pol_sf"/>
</dbReference>
<evidence type="ECO:0000256" key="2">
    <source>
        <dbReference type="ARBA" id="ARBA00022484"/>
    </source>
</evidence>
<dbReference type="SUPFAM" id="SSF56672">
    <property type="entry name" value="DNA/RNA polymerases"/>
    <property type="match status" value="1"/>
</dbReference>
<proteinExistence type="predicted"/>
<dbReference type="GO" id="GO:0003968">
    <property type="term" value="F:RNA-directed RNA polymerase activity"/>
    <property type="evidence" value="ECO:0007669"/>
    <property type="project" value="UniProtKB-KW"/>
</dbReference>
<keyword evidence="3 7" id="KW-0808">Transferase</keyword>
<evidence type="ECO:0000313" key="8">
    <source>
        <dbReference type="EMBL" id="APG76019.1"/>
    </source>
</evidence>
<evidence type="ECO:0000256" key="1">
    <source>
        <dbReference type="ARBA" id="ARBA00012494"/>
    </source>
</evidence>
<dbReference type="KEGG" id="vg:30854116"/>
<evidence type="ECO:0000256" key="6">
    <source>
        <dbReference type="ARBA" id="ARBA00048744"/>
    </source>
</evidence>